<feature type="domain" description="DDE-1" evidence="1">
    <location>
        <begin position="2"/>
        <end position="95"/>
    </location>
</feature>
<dbReference type="EMBL" id="JAZGQO010000005">
    <property type="protein sequence ID" value="KAK6186697.1"/>
    <property type="molecule type" value="Genomic_DNA"/>
</dbReference>
<dbReference type="Proteomes" id="UP001347796">
    <property type="component" value="Unassembled WGS sequence"/>
</dbReference>
<dbReference type="InterPro" id="IPR004875">
    <property type="entry name" value="DDE_SF_endonuclease_dom"/>
</dbReference>
<reference evidence="2 3" key="1">
    <citation type="submission" date="2024-01" db="EMBL/GenBank/DDBJ databases">
        <title>The genome of the rayed Mediterranean limpet Patella caerulea (Linnaeus, 1758).</title>
        <authorList>
            <person name="Anh-Thu Weber A."/>
            <person name="Halstead-Nussloch G."/>
        </authorList>
    </citation>
    <scope>NUCLEOTIDE SEQUENCE [LARGE SCALE GENOMIC DNA]</scope>
    <source>
        <strain evidence="2">AATW-2023a</strain>
        <tissue evidence="2">Whole specimen</tissue>
    </source>
</reference>
<organism evidence="2 3">
    <name type="scientific">Patella caerulea</name>
    <name type="common">Rayed Mediterranean limpet</name>
    <dbReference type="NCBI Taxonomy" id="87958"/>
    <lineage>
        <taxon>Eukaryota</taxon>
        <taxon>Metazoa</taxon>
        <taxon>Spiralia</taxon>
        <taxon>Lophotrochozoa</taxon>
        <taxon>Mollusca</taxon>
        <taxon>Gastropoda</taxon>
        <taxon>Patellogastropoda</taxon>
        <taxon>Patelloidea</taxon>
        <taxon>Patellidae</taxon>
        <taxon>Patella</taxon>
    </lineage>
</organism>
<protein>
    <recommendedName>
        <fullName evidence="1">DDE-1 domain-containing protein</fullName>
    </recommendedName>
</protein>
<accession>A0AAN8K1N1</accession>
<proteinExistence type="predicted"/>
<comment type="caution">
    <text evidence="2">The sequence shown here is derived from an EMBL/GenBank/DDBJ whole genome shotgun (WGS) entry which is preliminary data.</text>
</comment>
<dbReference type="AlphaFoldDB" id="A0AAN8K1N1"/>
<evidence type="ECO:0000259" key="1">
    <source>
        <dbReference type="Pfam" id="PF03184"/>
    </source>
</evidence>
<dbReference type="GO" id="GO:0003676">
    <property type="term" value="F:nucleic acid binding"/>
    <property type="evidence" value="ECO:0007669"/>
    <property type="project" value="InterPro"/>
</dbReference>
<sequence length="135" mass="15171">MRAHISEDTKTKVKATKTILGIIPGGMRKLSQPLDISVNRCFKAELCKTWEHWMSDGEHSFTNTGWMHCTTHSEVAQWVSDAWATVSKSVIINGFIKAEIIHKTDENENLDENVDENNDGDADAPVLTEEIAQIF</sequence>
<keyword evidence="3" id="KW-1185">Reference proteome</keyword>
<evidence type="ECO:0000313" key="3">
    <source>
        <dbReference type="Proteomes" id="UP001347796"/>
    </source>
</evidence>
<evidence type="ECO:0000313" key="2">
    <source>
        <dbReference type="EMBL" id="KAK6186697.1"/>
    </source>
</evidence>
<gene>
    <name evidence="2" type="ORF">SNE40_005981</name>
</gene>
<name>A0AAN8K1N1_PATCE</name>
<dbReference type="Pfam" id="PF03184">
    <property type="entry name" value="DDE_1"/>
    <property type="match status" value="1"/>
</dbReference>